<evidence type="ECO:0000313" key="1">
    <source>
        <dbReference type="Proteomes" id="UP000515211"/>
    </source>
</evidence>
<proteinExistence type="predicted"/>
<keyword evidence="1" id="KW-1185">Reference proteome</keyword>
<dbReference type="RefSeq" id="XP_052119103.1">
    <property type="nucleotide sequence ID" value="XM_052263143.1"/>
</dbReference>
<dbReference type="Proteomes" id="UP000515211">
    <property type="component" value="Chromosome 6"/>
</dbReference>
<reference evidence="1" key="1">
    <citation type="journal article" date="2016" name="Nat. Genet.">
        <title>The genome sequences of Arachis duranensis and Arachis ipaensis, the diploid ancestors of cultivated peanut.</title>
        <authorList>
            <person name="Bertioli D.J."/>
            <person name="Cannon S.B."/>
            <person name="Froenicke L."/>
            <person name="Huang G."/>
            <person name="Farmer A.D."/>
            <person name="Cannon E.K."/>
            <person name="Liu X."/>
            <person name="Gao D."/>
            <person name="Clevenger J."/>
            <person name="Dash S."/>
            <person name="Ren L."/>
            <person name="Moretzsohn M.C."/>
            <person name="Shirasawa K."/>
            <person name="Huang W."/>
            <person name="Vidigal B."/>
            <person name="Abernathy B."/>
            <person name="Chu Y."/>
            <person name="Niederhuth C.E."/>
            <person name="Umale P."/>
            <person name="Araujo A.C."/>
            <person name="Kozik A."/>
            <person name="Kim K.D."/>
            <person name="Burow M.D."/>
            <person name="Varshney R.K."/>
            <person name="Wang X."/>
            <person name="Zhang X."/>
            <person name="Barkley N."/>
            <person name="Guimaraes P.M."/>
            <person name="Isobe S."/>
            <person name="Guo B."/>
            <person name="Liao B."/>
            <person name="Stalker H.T."/>
            <person name="Schmitz R.J."/>
            <person name="Scheffler B.E."/>
            <person name="Leal-Bertioli S.C."/>
            <person name="Xun X."/>
            <person name="Jackson S.A."/>
            <person name="Michelmore R."/>
            <person name="Ozias-Akins P."/>
        </authorList>
    </citation>
    <scope>NUCLEOTIDE SEQUENCE [LARGE SCALE GENOMIC DNA]</scope>
    <source>
        <strain evidence="1">cv. V14167</strain>
    </source>
</reference>
<sequence length="340" mass="39101">MNGNAEEVRFSFTNHHSHRSSRFRFQREGENAITHHDLTGAHGHTAVSSVTTRVGVAVCLPLSHSPSPLDFALKPEGSFRALRESLRVPGLYLGLLQFKQTFGASCVRPDNVSTSPLRSFSCRRLVGIMGDPGSVSLGDWVEAKYESRENPYRWWAFIKVEFIAIFRSIFEELKRLHLRDGFHGRLSMSRIKVQSLGHGQFHVQLTLPQIQRRMGMERMQLEDLKSLRTIIFEVVHWGHQGMSCEVQDQCIAQLDFAIQQRSRTKLISKWALDPVLLWDTSRKIQFLQTVYWLFFRNRSIPGEISIHFNLFPSCSFQDNLSAEMKVVYYHEALCDFIGTA</sequence>
<reference evidence="2" key="2">
    <citation type="submission" date="2025-08" db="UniProtKB">
        <authorList>
            <consortium name="RefSeq"/>
        </authorList>
    </citation>
    <scope>IDENTIFICATION</scope>
    <source>
        <tissue evidence="2">Whole plant</tissue>
    </source>
</reference>
<evidence type="ECO:0000313" key="2">
    <source>
        <dbReference type="RefSeq" id="XP_052119103.1"/>
    </source>
</evidence>
<dbReference type="KEGG" id="adu:110272878"/>
<organism evidence="1 2">
    <name type="scientific">Arachis duranensis</name>
    <name type="common">Wild peanut</name>
    <dbReference type="NCBI Taxonomy" id="130453"/>
    <lineage>
        <taxon>Eukaryota</taxon>
        <taxon>Viridiplantae</taxon>
        <taxon>Streptophyta</taxon>
        <taxon>Embryophyta</taxon>
        <taxon>Tracheophyta</taxon>
        <taxon>Spermatophyta</taxon>
        <taxon>Magnoliopsida</taxon>
        <taxon>eudicotyledons</taxon>
        <taxon>Gunneridae</taxon>
        <taxon>Pentapetalae</taxon>
        <taxon>rosids</taxon>
        <taxon>fabids</taxon>
        <taxon>Fabales</taxon>
        <taxon>Fabaceae</taxon>
        <taxon>Papilionoideae</taxon>
        <taxon>50 kb inversion clade</taxon>
        <taxon>dalbergioids sensu lato</taxon>
        <taxon>Dalbergieae</taxon>
        <taxon>Pterocarpus clade</taxon>
        <taxon>Arachis</taxon>
    </lineage>
</organism>
<name>A0A9C6WWU3_ARADU</name>
<protein>
    <submittedName>
        <fullName evidence="2">Uncharacterized protein LOC110272878</fullName>
    </submittedName>
</protein>
<dbReference type="AlphaFoldDB" id="A0A9C6WWU3"/>
<dbReference type="GeneID" id="110272878"/>
<gene>
    <name evidence="2" type="primary">LOC110272878</name>
</gene>
<accession>A0A9C6WWU3</accession>